<sequence>MAKLAREDGPRLIEQALANFDSRISDLQHYQDTLKRKADDLQKSVSELEAVTEPAEIIEHFSNVKDRIAVYRVASMAMVNSCADFLAYARVQSKRWHRCFTAQADRRGRLEQLVEDLAKQLRQLETQVRQKNSCAGFSTSAALSPLPIYLSPRPTSFMFRPLQI</sequence>
<organism evidence="2 3">
    <name type="scientific">Dibothriocephalus latus</name>
    <name type="common">Fish tapeworm</name>
    <name type="synonym">Diphyllobothrium latum</name>
    <dbReference type="NCBI Taxonomy" id="60516"/>
    <lineage>
        <taxon>Eukaryota</taxon>
        <taxon>Metazoa</taxon>
        <taxon>Spiralia</taxon>
        <taxon>Lophotrochozoa</taxon>
        <taxon>Platyhelminthes</taxon>
        <taxon>Cestoda</taxon>
        <taxon>Eucestoda</taxon>
        <taxon>Diphyllobothriidea</taxon>
        <taxon>Diphyllobothriidae</taxon>
        <taxon>Dibothriocephalus</taxon>
    </lineage>
</organism>
<evidence type="ECO:0000313" key="3">
    <source>
        <dbReference type="Proteomes" id="UP000281553"/>
    </source>
</evidence>
<proteinExistence type="predicted"/>
<keyword evidence="1" id="KW-0175">Coiled coil</keyword>
<reference evidence="2 3" key="1">
    <citation type="submission" date="2018-11" db="EMBL/GenBank/DDBJ databases">
        <authorList>
            <consortium name="Pathogen Informatics"/>
        </authorList>
    </citation>
    <scope>NUCLEOTIDE SEQUENCE [LARGE SCALE GENOMIC DNA]</scope>
</reference>
<accession>A0A3P7PC36</accession>
<keyword evidence="3" id="KW-1185">Reference proteome</keyword>
<dbReference type="EMBL" id="UYRU01062930">
    <property type="protein sequence ID" value="VDN15566.1"/>
    <property type="molecule type" value="Genomic_DNA"/>
</dbReference>
<protein>
    <recommendedName>
        <fullName evidence="4">ALIX V-shaped domain-containing protein</fullName>
    </recommendedName>
</protein>
<gene>
    <name evidence="2" type="ORF">DILT_LOCUS11397</name>
</gene>
<dbReference type="AlphaFoldDB" id="A0A3P7PC36"/>
<feature type="coiled-coil region" evidence="1">
    <location>
        <begin position="107"/>
        <end position="134"/>
    </location>
</feature>
<evidence type="ECO:0000256" key="1">
    <source>
        <dbReference type="SAM" id="Coils"/>
    </source>
</evidence>
<evidence type="ECO:0008006" key="4">
    <source>
        <dbReference type="Google" id="ProtNLM"/>
    </source>
</evidence>
<name>A0A3P7PC36_DIBLA</name>
<evidence type="ECO:0000313" key="2">
    <source>
        <dbReference type="EMBL" id="VDN15566.1"/>
    </source>
</evidence>
<dbReference type="OrthoDB" id="1854502at2759"/>
<dbReference type="Proteomes" id="UP000281553">
    <property type="component" value="Unassembled WGS sequence"/>
</dbReference>